<gene>
    <name evidence="1" type="ORF">JZO67_000970</name>
</gene>
<name>A0ABV0EKB9_9ENTE</name>
<keyword evidence="2" id="KW-1185">Reference proteome</keyword>
<dbReference type="EMBL" id="JAFREL020000001">
    <property type="protein sequence ID" value="MEO1769031.1"/>
    <property type="molecule type" value="Genomic_DNA"/>
</dbReference>
<evidence type="ECO:0000313" key="2">
    <source>
        <dbReference type="Proteomes" id="UP000664357"/>
    </source>
</evidence>
<evidence type="ECO:0000313" key="1">
    <source>
        <dbReference type="EMBL" id="MEO1769031.1"/>
    </source>
</evidence>
<sequence>MTEQPFTQYQLFHLKSNKLEEQIIHYYQETQDSSVTIQLLLAMKIRHMLGESDFELFLQDLVKHLFANNRITRALRRYFYFFREYFEEKEWEILSARCFPPAHVTTELMEVVSSTVEGNEQDTLESS</sequence>
<proteinExistence type="predicted"/>
<protein>
    <submittedName>
        <fullName evidence="1">Uncharacterized protein</fullName>
    </submittedName>
</protein>
<comment type="caution">
    <text evidence="1">The sequence shown here is derived from an EMBL/GenBank/DDBJ whole genome shotgun (WGS) entry which is preliminary data.</text>
</comment>
<dbReference type="RefSeq" id="WP_207703722.1">
    <property type="nucleotide sequence ID" value="NZ_JAFREL020000001.1"/>
</dbReference>
<reference evidence="1 2" key="1">
    <citation type="submission" date="2024-02" db="EMBL/GenBank/DDBJ databases">
        <title>The Genome Sequence of Enterococcus sp. DIV0159.</title>
        <authorList>
            <person name="Earl A."/>
            <person name="Manson A."/>
            <person name="Gilmore M."/>
            <person name="Sanders J."/>
            <person name="Shea T."/>
            <person name="Howe W."/>
            <person name="Livny J."/>
            <person name="Cuomo C."/>
            <person name="Neafsey D."/>
            <person name="Birren B."/>
        </authorList>
    </citation>
    <scope>NUCLEOTIDE SEQUENCE [LARGE SCALE GENOMIC DNA]</scope>
    <source>
        <strain evidence="1 2">665A</strain>
    </source>
</reference>
<organism evidence="1 2">
    <name type="scientific">Candidatus Enterococcus ferrettii</name>
    <dbReference type="NCBI Taxonomy" id="2815324"/>
    <lineage>
        <taxon>Bacteria</taxon>
        <taxon>Bacillati</taxon>
        <taxon>Bacillota</taxon>
        <taxon>Bacilli</taxon>
        <taxon>Lactobacillales</taxon>
        <taxon>Enterococcaceae</taxon>
        <taxon>Enterococcus</taxon>
    </lineage>
</organism>
<accession>A0ABV0EKB9</accession>
<dbReference type="Proteomes" id="UP000664357">
    <property type="component" value="Unassembled WGS sequence"/>
</dbReference>